<accession>A0A9Q3DXB4</accession>
<dbReference type="Proteomes" id="UP000765509">
    <property type="component" value="Unassembled WGS sequence"/>
</dbReference>
<comment type="caution">
    <text evidence="2">The sequence shown here is derived from an EMBL/GenBank/DDBJ whole genome shotgun (WGS) entry which is preliminary data.</text>
</comment>
<organism evidence="2 3">
    <name type="scientific">Austropuccinia psidii MF-1</name>
    <dbReference type="NCBI Taxonomy" id="1389203"/>
    <lineage>
        <taxon>Eukaryota</taxon>
        <taxon>Fungi</taxon>
        <taxon>Dikarya</taxon>
        <taxon>Basidiomycota</taxon>
        <taxon>Pucciniomycotina</taxon>
        <taxon>Pucciniomycetes</taxon>
        <taxon>Pucciniales</taxon>
        <taxon>Sphaerophragmiaceae</taxon>
        <taxon>Austropuccinia</taxon>
    </lineage>
</organism>
<feature type="region of interest" description="Disordered" evidence="1">
    <location>
        <begin position="379"/>
        <end position="429"/>
    </location>
</feature>
<sequence length="698" mass="77654">MPSMIFNSKVYPSTSSLSISPPSASNTTDCGSSDSNTSESQSSSNPEPHPLTTESITNSLISSSEHHRLSMSTDELDLSINPCVPDPDLISACPYWEQFLESTYPTQPPSLNENQTYLTTSTNQPQIFNVEKVQLIQEEFLLSMGKKLKRLKKMIEDPLTPFDDQKIMETLMSSFISKIKCIEDGSTLPEESGIIIGNTSLLPKHKKFSKKKDKTHKHTRFEALQENTENNVHKDSSTNENTQSQTNVTLEIENINHPTNETNSSQASLNSNPIISSSYLPLHSASNKNLPNLNPSSIEASPIPVSSNSAILSSCSSVIPLASTCIDNMPHLNQQSNDTPCLNLPTSSLTTSTSLYSISSHNNQSGDLITPVVINNNDSPIPSSSSINPQNNPTQIYSQVSTQNHPFSPSHQASSDPNPSTFSSMPPNNDPSSPIFFQHSIIFLRNPLLFKPRINEPFYDPEVVNFPYIKTQQWNNQSHPLYHFLKYLCLPSSHAFQNWSRLFFQCIGLVHEDLTLPIINVLEEDVPLELSQDYRAMKCKLNSGSTNLSSVQANQLIVKAINDPQIRPSYHILASFLAAGCRGLMLCPQDHRKFGVSPSFQLLMLASQLNRLNSHPIKETIWRRLNQYICDLFSSAFPSPQSFHEVRIARYDLACAIILDLGEFFHRENPNVSSYVVSLPRSAPRTTNVTVTSLEPSS</sequence>
<feature type="compositionally biased region" description="Low complexity" evidence="1">
    <location>
        <begin position="379"/>
        <end position="393"/>
    </location>
</feature>
<dbReference type="EMBL" id="AVOT02021918">
    <property type="protein sequence ID" value="MBW0511024.1"/>
    <property type="molecule type" value="Genomic_DNA"/>
</dbReference>
<feature type="compositionally biased region" description="Polar residues" evidence="1">
    <location>
        <begin position="394"/>
        <end position="422"/>
    </location>
</feature>
<dbReference type="OrthoDB" id="2515905at2759"/>
<feature type="region of interest" description="Disordered" evidence="1">
    <location>
        <begin position="207"/>
        <end position="246"/>
    </location>
</feature>
<gene>
    <name evidence="2" type="ORF">O181_050739</name>
</gene>
<dbReference type="AlphaFoldDB" id="A0A9Q3DXB4"/>
<evidence type="ECO:0000256" key="1">
    <source>
        <dbReference type="SAM" id="MobiDB-lite"/>
    </source>
</evidence>
<reference evidence="2" key="1">
    <citation type="submission" date="2021-03" db="EMBL/GenBank/DDBJ databases">
        <title>Draft genome sequence of rust myrtle Austropuccinia psidii MF-1, a brazilian biotype.</title>
        <authorList>
            <person name="Quecine M.C."/>
            <person name="Pachon D.M.R."/>
            <person name="Bonatelli M.L."/>
            <person name="Correr F.H."/>
            <person name="Franceschini L.M."/>
            <person name="Leite T.F."/>
            <person name="Margarido G.R.A."/>
            <person name="Almeida C.A."/>
            <person name="Ferrarezi J.A."/>
            <person name="Labate C.A."/>
        </authorList>
    </citation>
    <scope>NUCLEOTIDE SEQUENCE</scope>
    <source>
        <strain evidence="2">MF-1</strain>
    </source>
</reference>
<feature type="region of interest" description="Disordered" evidence="1">
    <location>
        <begin position="1"/>
        <end position="54"/>
    </location>
</feature>
<feature type="compositionally biased region" description="Basic residues" evidence="1">
    <location>
        <begin position="207"/>
        <end position="219"/>
    </location>
</feature>
<proteinExistence type="predicted"/>
<name>A0A9Q3DXB4_9BASI</name>
<keyword evidence="3" id="KW-1185">Reference proteome</keyword>
<feature type="compositionally biased region" description="Low complexity" evidence="1">
    <location>
        <begin position="12"/>
        <end position="25"/>
    </location>
</feature>
<protein>
    <submittedName>
        <fullName evidence="2">Uncharacterized protein</fullName>
    </submittedName>
</protein>
<feature type="compositionally biased region" description="Low complexity" evidence="1">
    <location>
        <begin position="32"/>
        <end position="44"/>
    </location>
</feature>
<evidence type="ECO:0000313" key="2">
    <source>
        <dbReference type="EMBL" id="MBW0511024.1"/>
    </source>
</evidence>
<evidence type="ECO:0000313" key="3">
    <source>
        <dbReference type="Proteomes" id="UP000765509"/>
    </source>
</evidence>